<name>A0AAE1XLW9_9LAMI</name>
<keyword evidence="2" id="KW-1185">Reference proteome</keyword>
<dbReference type="Proteomes" id="UP001293254">
    <property type="component" value="Unassembled WGS sequence"/>
</dbReference>
<dbReference type="PANTHER" id="PTHR33334:SF10">
    <property type="entry name" value="PROTEIN LNK4"/>
    <property type="match status" value="1"/>
</dbReference>
<reference evidence="1" key="2">
    <citation type="journal article" date="2024" name="Plant">
        <title>Genomic evolution and insights into agronomic trait innovations of Sesamum species.</title>
        <authorList>
            <person name="Miao H."/>
            <person name="Wang L."/>
            <person name="Qu L."/>
            <person name="Liu H."/>
            <person name="Sun Y."/>
            <person name="Le M."/>
            <person name="Wang Q."/>
            <person name="Wei S."/>
            <person name="Zheng Y."/>
            <person name="Lin W."/>
            <person name="Duan Y."/>
            <person name="Cao H."/>
            <person name="Xiong S."/>
            <person name="Wang X."/>
            <person name="Wei L."/>
            <person name="Li C."/>
            <person name="Ma Q."/>
            <person name="Ju M."/>
            <person name="Zhao R."/>
            <person name="Li G."/>
            <person name="Mu C."/>
            <person name="Tian Q."/>
            <person name="Mei H."/>
            <person name="Zhang T."/>
            <person name="Gao T."/>
            <person name="Zhang H."/>
        </authorList>
    </citation>
    <scope>NUCLEOTIDE SEQUENCE</scope>
    <source>
        <strain evidence="1">3651</strain>
    </source>
</reference>
<dbReference type="GO" id="GO:0006355">
    <property type="term" value="P:regulation of DNA-templated transcription"/>
    <property type="evidence" value="ECO:0007669"/>
    <property type="project" value="InterPro"/>
</dbReference>
<dbReference type="AlphaFoldDB" id="A0AAE1XLW9"/>
<dbReference type="InterPro" id="IPR039928">
    <property type="entry name" value="LNK"/>
</dbReference>
<protein>
    <recommendedName>
        <fullName evidence="3">Protein LNK3</fullName>
    </recommendedName>
</protein>
<evidence type="ECO:0000313" key="2">
    <source>
        <dbReference type="Proteomes" id="UP001293254"/>
    </source>
</evidence>
<accession>A0AAE1XLW9</accession>
<dbReference type="PANTHER" id="PTHR33334">
    <property type="entry name" value="PROTEIN LNK1"/>
    <property type="match status" value="1"/>
</dbReference>
<sequence>MVVQALSMVIPNLGIVIKMGQETHGTHIKLLRDFYLHTICSSLREIKNTILLLVYPMEWYSSSGIEDLSVPKHEEFFDTLPSSDSWSSWSKMVGSFNCSPEELTVLDVDELLFSGTAFSSEDEQLNAPSVCQGFSHASLQQNAYPCEHSDFQLNDFAAIDEADDIFFRSLFEDASEIDGVDQSANFAQTSSKDDLMSVLNLSGQRNHIQDCTNNVESVCPFLPPNDYHQFGWSFTSFYGYVVWSSSEPEYEICVSEYSNVSEDISKEEISVEESVLLELQRSTLQFAKKTRISFRDSLYRLAENSRHQTKFSQTGKGSLRNCRPSPSRQMLAEVKAKKSEANTIDRTVATLLFTVPTESTSNLTEETSQAKFRSYRPSSSISSICIVPGGDAEVPTFCLTNEQLPRRPICQSQFSTAHVMQS</sequence>
<evidence type="ECO:0008006" key="3">
    <source>
        <dbReference type="Google" id="ProtNLM"/>
    </source>
</evidence>
<proteinExistence type="predicted"/>
<dbReference type="EMBL" id="JACGWO010000012">
    <property type="protein sequence ID" value="KAK4414278.1"/>
    <property type="molecule type" value="Genomic_DNA"/>
</dbReference>
<dbReference type="GO" id="GO:0007623">
    <property type="term" value="P:circadian rhythm"/>
    <property type="evidence" value="ECO:0007669"/>
    <property type="project" value="InterPro"/>
</dbReference>
<organism evidence="1 2">
    <name type="scientific">Sesamum alatum</name>
    <dbReference type="NCBI Taxonomy" id="300844"/>
    <lineage>
        <taxon>Eukaryota</taxon>
        <taxon>Viridiplantae</taxon>
        <taxon>Streptophyta</taxon>
        <taxon>Embryophyta</taxon>
        <taxon>Tracheophyta</taxon>
        <taxon>Spermatophyta</taxon>
        <taxon>Magnoliopsida</taxon>
        <taxon>eudicotyledons</taxon>
        <taxon>Gunneridae</taxon>
        <taxon>Pentapetalae</taxon>
        <taxon>asterids</taxon>
        <taxon>lamiids</taxon>
        <taxon>Lamiales</taxon>
        <taxon>Pedaliaceae</taxon>
        <taxon>Sesamum</taxon>
    </lineage>
</organism>
<gene>
    <name evidence="1" type="ORF">Salat_2840800</name>
</gene>
<comment type="caution">
    <text evidence="1">The sequence shown here is derived from an EMBL/GenBank/DDBJ whole genome shotgun (WGS) entry which is preliminary data.</text>
</comment>
<evidence type="ECO:0000313" key="1">
    <source>
        <dbReference type="EMBL" id="KAK4414278.1"/>
    </source>
</evidence>
<reference evidence="1" key="1">
    <citation type="submission" date="2020-06" db="EMBL/GenBank/DDBJ databases">
        <authorList>
            <person name="Li T."/>
            <person name="Hu X."/>
            <person name="Zhang T."/>
            <person name="Song X."/>
            <person name="Zhang H."/>
            <person name="Dai N."/>
            <person name="Sheng W."/>
            <person name="Hou X."/>
            <person name="Wei L."/>
        </authorList>
    </citation>
    <scope>NUCLEOTIDE SEQUENCE</scope>
    <source>
        <strain evidence="1">3651</strain>
        <tissue evidence="1">Leaf</tissue>
    </source>
</reference>